<evidence type="ECO:0000256" key="7">
    <source>
        <dbReference type="ARBA" id="ARBA00023242"/>
    </source>
</evidence>
<feature type="compositionally biased region" description="Polar residues" evidence="9">
    <location>
        <begin position="957"/>
        <end position="967"/>
    </location>
</feature>
<protein>
    <submittedName>
        <fullName evidence="12 13">Zinc finger MIZ domain-containing protein 1 isoform X1</fullName>
    </submittedName>
</protein>
<dbReference type="GO" id="GO:0061665">
    <property type="term" value="F:SUMO ligase activity"/>
    <property type="evidence" value="ECO:0007669"/>
    <property type="project" value="TreeGrafter"/>
</dbReference>
<evidence type="ECO:0000256" key="9">
    <source>
        <dbReference type="SAM" id="MobiDB-lite"/>
    </source>
</evidence>
<feature type="region of interest" description="Disordered" evidence="9">
    <location>
        <begin position="112"/>
        <end position="141"/>
    </location>
</feature>
<feature type="compositionally biased region" description="Pro residues" evidence="9">
    <location>
        <begin position="1106"/>
        <end position="1117"/>
    </location>
</feature>
<dbReference type="OrthoDB" id="27975at2759"/>
<keyword evidence="2" id="KW-1017">Isopeptide bond</keyword>
<feature type="compositionally biased region" description="Polar residues" evidence="9">
    <location>
        <begin position="128"/>
        <end position="141"/>
    </location>
</feature>
<feature type="region of interest" description="Disordered" evidence="9">
    <location>
        <begin position="334"/>
        <end position="539"/>
    </location>
</feature>
<dbReference type="GO" id="GO:0045944">
    <property type="term" value="P:positive regulation of transcription by RNA polymerase II"/>
    <property type="evidence" value="ECO:0007669"/>
    <property type="project" value="UniProtKB-ARBA"/>
</dbReference>
<feature type="compositionally biased region" description="Pro residues" evidence="9">
    <location>
        <begin position="437"/>
        <end position="446"/>
    </location>
</feature>
<evidence type="ECO:0000256" key="5">
    <source>
        <dbReference type="ARBA" id="ARBA00022833"/>
    </source>
</evidence>
<dbReference type="Pfam" id="PF25527">
    <property type="entry name" value="GBD-like_ZMIZ1_ZMIZ2"/>
    <property type="match status" value="1"/>
</dbReference>
<feature type="compositionally biased region" description="Pro residues" evidence="9">
    <location>
        <begin position="987"/>
        <end position="1000"/>
    </location>
</feature>
<dbReference type="PANTHER" id="PTHR10782">
    <property type="entry name" value="ZINC FINGER MIZ DOMAIN-CONTAINING PROTEIN"/>
    <property type="match status" value="1"/>
</dbReference>
<dbReference type="RefSeq" id="XP_033698169.1">
    <property type="nucleotide sequence ID" value="XM_033842278.1"/>
</dbReference>
<keyword evidence="5" id="KW-0862">Zinc</keyword>
<keyword evidence="11" id="KW-1185">Reference proteome</keyword>
<evidence type="ECO:0000256" key="6">
    <source>
        <dbReference type="ARBA" id="ARBA00022843"/>
    </source>
</evidence>
<feature type="compositionally biased region" description="Polar residues" evidence="9">
    <location>
        <begin position="887"/>
        <end position="901"/>
    </location>
</feature>
<evidence type="ECO:0000313" key="13">
    <source>
        <dbReference type="RefSeq" id="XP_033698171.1"/>
    </source>
</evidence>
<dbReference type="InterPro" id="IPR013083">
    <property type="entry name" value="Znf_RING/FYVE/PHD"/>
</dbReference>
<feature type="region of interest" description="Disordered" evidence="9">
    <location>
        <begin position="874"/>
        <end position="1075"/>
    </location>
</feature>
<evidence type="ECO:0000256" key="3">
    <source>
        <dbReference type="ARBA" id="ARBA00022723"/>
    </source>
</evidence>
<evidence type="ECO:0000313" key="11">
    <source>
        <dbReference type="Proteomes" id="UP000245320"/>
    </source>
</evidence>
<dbReference type="PROSITE" id="PS51044">
    <property type="entry name" value="ZF_SP_RING"/>
    <property type="match status" value="1"/>
</dbReference>
<evidence type="ECO:0000313" key="14">
    <source>
        <dbReference type="RefSeq" id="XP_033698172.1"/>
    </source>
</evidence>
<dbReference type="GO" id="GO:0016925">
    <property type="term" value="P:protein sumoylation"/>
    <property type="evidence" value="ECO:0007669"/>
    <property type="project" value="TreeGrafter"/>
</dbReference>
<keyword evidence="6" id="KW-0832">Ubl conjugation</keyword>
<keyword evidence="7" id="KW-0539">Nucleus</keyword>
<feature type="domain" description="SP-RING-type" evidence="10">
    <location>
        <begin position="733"/>
        <end position="814"/>
    </location>
</feature>
<dbReference type="GO" id="GO:0005634">
    <property type="term" value="C:nucleus"/>
    <property type="evidence" value="ECO:0007669"/>
    <property type="project" value="UniProtKB-SubCell"/>
</dbReference>
<feature type="compositionally biased region" description="Pro residues" evidence="9">
    <location>
        <begin position="1124"/>
        <end position="1133"/>
    </location>
</feature>
<dbReference type="FunFam" id="3.30.40.10:FF:000012">
    <property type="entry name" value="Zinc finger MIZ domain-containing protein 2"/>
    <property type="match status" value="1"/>
</dbReference>
<dbReference type="Pfam" id="PF02891">
    <property type="entry name" value="zf-MIZ"/>
    <property type="match status" value="1"/>
</dbReference>
<feature type="compositionally biased region" description="Pro residues" evidence="9">
    <location>
        <begin position="874"/>
        <end position="885"/>
    </location>
</feature>
<feature type="region of interest" description="Disordered" evidence="9">
    <location>
        <begin position="1091"/>
        <end position="1133"/>
    </location>
</feature>
<dbReference type="AlphaFoldDB" id="A0A6J3Q6X5"/>
<dbReference type="RefSeq" id="XP_033698171.1">
    <property type="nucleotide sequence ID" value="XM_033842280.1"/>
</dbReference>
<keyword evidence="3" id="KW-0479">Metal-binding</keyword>
<accession>A0A6J3Q6X5</accession>
<dbReference type="PANTHER" id="PTHR10782:SF7">
    <property type="entry name" value="ZINC FINGER MIZ DOMAIN-CONTAINING PROTEIN 1"/>
    <property type="match status" value="1"/>
</dbReference>
<feature type="compositionally biased region" description="Low complexity" evidence="9">
    <location>
        <begin position="489"/>
        <end position="503"/>
    </location>
</feature>
<evidence type="ECO:0000256" key="4">
    <source>
        <dbReference type="ARBA" id="ARBA00022771"/>
    </source>
</evidence>
<keyword evidence="4 8" id="KW-0863">Zinc-finger</keyword>
<dbReference type="Proteomes" id="UP000245320">
    <property type="component" value="Chromosome 16"/>
</dbReference>
<dbReference type="CTD" id="57178"/>
<evidence type="ECO:0000256" key="1">
    <source>
        <dbReference type="ARBA" id="ARBA00004123"/>
    </source>
</evidence>
<reference evidence="12 13" key="1">
    <citation type="submission" date="2025-04" db="UniProtKB">
        <authorList>
            <consortium name="RefSeq"/>
        </authorList>
    </citation>
    <scope>IDENTIFICATION</scope>
    <source>
        <tissue evidence="12 13">Spleen</tissue>
    </source>
</reference>
<feature type="compositionally biased region" description="Polar residues" evidence="9">
    <location>
        <begin position="419"/>
        <end position="436"/>
    </location>
</feature>
<name>A0A6J3Q6X5_TURTR</name>
<organism evidence="11 13">
    <name type="scientific">Tursiops truncatus</name>
    <name type="common">Atlantic bottle-nosed dolphin</name>
    <name type="synonym">Delphinus truncatus</name>
    <dbReference type="NCBI Taxonomy" id="9739"/>
    <lineage>
        <taxon>Eukaryota</taxon>
        <taxon>Metazoa</taxon>
        <taxon>Chordata</taxon>
        <taxon>Craniata</taxon>
        <taxon>Vertebrata</taxon>
        <taxon>Euteleostomi</taxon>
        <taxon>Mammalia</taxon>
        <taxon>Eutheria</taxon>
        <taxon>Laurasiatheria</taxon>
        <taxon>Artiodactyla</taxon>
        <taxon>Whippomorpha</taxon>
        <taxon>Cetacea</taxon>
        <taxon>Odontoceti</taxon>
        <taxon>Delphinidae</taxon>
        <taxon>Tursiops</taxon>
    </lineage>
</organism>
<dbReference type="RefSeq" id="XP_033698173.1">
    <property type="nucleotide sequence ID" value="XM_033842282.1"/>
</dbReference>
<comment type="subcellular location">
    <subcellularLocation>
        <location evidence="1">Nucleus</location>
    </subcellularLocation>
</comment>
<feature type="compositionally biased region" description="Pro residues" evidence="9">
    <location>
        <begin position="516"/>
        <end position="527"/>
    </location>
</feature>
<evidence type="ECO:0000256" key="2">
    <source>
        <dbReference type="ARBA" id="ARBA00022499"/>
    </source>
</evidence>
<evidence type="ECO:0000313" key="12">
    <source>
        <dbReference type="RefSeq" id="XP_033698169.1"/>
    </source>
</evidence>
<dbReference type="GO" id="GO:0000785">
    <property type="term" value="C:chromatin"/>
    <property type="evidence" value="ECO:0007669"/>
    <property type="project" value="TreeGrafter"/>
</dbReference>
<dbReference type="GO" id="GO:0008270">
    <property type="term" value="F:zinc ion binding"/>
    <property type="evidence" value="ECO:0007669"/>
    <property type="project" value="UniProtKB-KW"/>
</dbReference>
<gene>
    <name evidence="12 13 14 15" type="primary">ZMIZ1</name>
</gene>
<evidence type="ECO:0000313" key="15">
    <source>
        <dbReference type="RefSeq" id="XP_033698173.1"/>
    </source>
</evidence>
<proteinExistence type="predicted"/>
<dbReference type="Gene3D" id="3.30.40.10">
    <property type="entry name" value="Zinc/RING finger domain, C3HC4 (zinc finger)"/>
    <property type="match status" value="1"/>
</dbReference>
<sequence>MNSMDRHIQQTNDRLQCIKQHLQNPANFHNAATELLDWCGDPRAFQRPFEQSLMGCLTVVSRVAAQQGFDLDLGYRLLAVCAANRDKFTPKSAALLSSWCEELGRLLLLRHQKSRQSDPPGKLPMQPPLNSMSSMKPTLSHSDGSFPYDSVPWQQNTNQPPGSLSVVTTVWGVTNTSQSQVLGNPMANANNPMNPGGNPMASGMTTSNPGLNSPQFAGQQQQFSAKAGPAQPYIPQSMYGRPNYPGSGGFGASYPGGPNAPAGMGIPPHTRPPADFTQPAAAAAAAAVAAAAATATATATATVAALQETQNKDINQYGPVCSSFQMGPTQAYNSQFMNQPGPRGPASMGGSMNPASMAAGMTPSGMSGPPMGMNQPRPPGISPFGTHGQRMPQQTYPGPRPQSLPIQSIKRPYPGEPNYGNQQYGPNSQFPTQPGQYPTPNPPRPLTSPSYPGQRMPSQPSTGQYPPPTVNMGQYYKPEQFNGQNNTFSGSSYSSYSQGNVNRPPRPVPVANYPHSPVPGNPTPPMTPGSSIPPYLSPSQDVKPPFPPDIKPNMSALPPPPANHNDELRLTFPVRDGVVLEPFRLEHNLAVSNHVFHLRPTVHQTLMWRSDLELQFKCYHHEDRQMNTNWPASVQVSVNATPLTIERGDNKTSHKPLHLKHVCQPGRNTIQITVTACCCSHLFVLQLVHRPSVRSVLQGLLKKRLLPAEHCITKIKRNFSSVAASSGNTTLNGEDGVEQTAIKVSLKCPITFRRIQLPARGHDCKHVQCFDLESYLQLNCERGTWRCPVCNKTALLEGLEVDQYMWGILNAIQHSEFEEVTIDPTCSWRPVPIKSDLHIKDDPDGIPSKRFKTMSPSQMIMPNVMEMIAALGPGPSPYPLPPPPGGTNSNDYSSQGNSYQGHGNFDFPHGNPGGTSMNDFMHGPPQLSHPPDMPNNMAALEKPLSHPMQETMPHAGSSDQPHPSMQQGLHVPHPSSQSGPPLHHSGAPPPSQPPRQPPQAAPGNHPHSDLTFNPSSALEGQAGAQGASDMPEPSLDVSWGHHVSWPGAGTAREQGRVSRARGPGWRRGTAVRSGWAGGGWAPPTCLPCGSRTGEPHSGQASARVPHPLPHPAGPAPVPLATVLPPGPARPPPGPHRVPLGRSWRQHRRVPPPPSSHLPFPDIGLPSLHLPLSGPRQGRGWRDRSLCLSCWCVSPVSSLCVVHALCFCSLHRSL</sequence>
<dbReference type="InterPro" id="IPR040797">
    <property type="entry name" value="ZMIZ1_N"/>
</dbReference>
<dbReference type="InterPro" id="IPR004181">
    <property type="entry name" value="Znf_MIZ"/>
</dbReference>
<evidence type="ECO:0000259" key="10">
    <source>
        <dbReference type="PROSITE" id="PS51044"/>
    </source>
</evidence>
<dbReference type="InterPro" id="IPR057847">
    <property type="entry name" value="ZMIZ1/ZMIZ2_GBD-like"/>
</dbReference>
<evidence type="ECO:0000256" key="8">
    <source>
        <dbReference type="PROSITE-ProRule" id="PRU00452"/>
    </source>
</evidence>
<dbReference type="Pfam" id="PF18028">
    <property type="entry name" value="Zmiz1_N"/>
    <property type="match status" value="1"/>
</dbReference>
<dbReference type="GO" id="GO:0003712">
    <property type="term" value="F:transcription coregulator activity"/>
    <property type="evidence" value="ECO:0007669"/>
    <property type="project" value="TreeGrafter"/>
</dbReference>
<dbReference type="RefSeq" id="XP_033698172.1">
    <property type="nucleotide sequence ID" value="XM_033842281.1"/>
</dbReference>